<dbReference type="EMBL" id="RBWX01000009">
    <property type="protein sequence ID" value="RKS87948.1"/>
    <property type="molecule type" value="Genomic_DNA"/>
</dbReference>
<keyword evidence="2" id="KW-0418">Kinase</keyword>
<evidence type="ECO:0000313" key="2">
    <source>
        <dbReference type="EMBL" id="RKS87948.1"/>
    </source>
</evidence>
<accession>A0ABX9SWF7</accession>
<dbReference type="Pfam" id="PF01636">
    <property type="entry name" value="APH"/>
    <property type="match status" value="1"/>
</dbReference>
<organism evidence="2 3">
    <name type="scientific">Sphingosinicella microcystinivorans</name>
    <dbReference type="NCBI Taxonomy" id="335406"/>
    <lineage>
        <taxon>Bacteria</taxon>
        <taxon>Pseudomonadati</taxon>
        <taxon>Pseudomonadota</taxon>
        <taxon>Alphaproteobacteria</taxon>
        <taxon>Sphingomonadales</taxon>
        <taxon>Sphingosinicellaceae</taxon>
        <taxon>Sphingosinicella</taxon>
    </lineage>
</organism>
<dbReference type="Proteomes" id="UP000276029">
    <property type="component" value="Unassembled WGS sequence"/>
</dbReference>
<dbReference type="Gene3D" id="3.90.1200.10">
    <property type="match status" value="1"/>
</dbReference>
<sequence>MSIMEQDRTDPGAARARLARVLERAVPGHVDVEAVSPLSGGASSLTYAVDAVREGQAWRLILQVTPPGQTVAGMSRAVQAALQTRVGKAGVRVAEVIAVLTPQDDLGEGFVMAFVEGETLAPRWLRDNAYAGARAAMLADCAESLARIHAIGAEAVADLRLPVLTPQAQLRALREIYDDCEGAVPVFELAFAMLGESLPEDGNLALVHGDFRSGNLIVGDTGLAAVVDWELAHIGHPLLDIGWLSTNTWRFGQTQMPVGGFAEREAFYAAYEASGGMKVDPELALAFEMLGSLRWGVMCMQMGAAHLSGEVASVERAAIARRVSETEADLLYMLKHGAL</sequence>
<dbReference type="PANTHER" id="PTHR21310">
    <property type="entry name" value="AMINOGLYCOSIDE PHOSPHOTRANSFERASE-RELATED-RELATED"/>
    <property type="match status" value="1"/>
</dbReference>
<keyword evidence="2" id="KW-0808">Transferase</keyword>
<feature type="domain" description="Aminoglycoside phosphotransferase" evidence="1">
    <location>
        <begin position="35"/>
        <end position="269"/>
    </location>
</feature>
<dbReference type="InterPro" id="IPR011009">
    <property type="entry name" value="Kinase-like_dom_sf"/>
</dbReference>
<dbReference type="PANTHER" id="PTHR21310:SF57">
    <property type="entry name" value="BLR2944 PROTEIN"/>
    <property type="match status" value="1"/>
</dbReference>
<evidence type="ECO:0000313" key="3">
    <source>
        <dbReference type="Proteomes" id="UP000276029"/>
    </source>
</evidence>
<keyword evidence="3" id="KW-1185">Reference proteome</keyword>
<dbReference type="SUPFAM" id="SSF56112">
    <property type="entry name" value="Protein kinase-like (PK-like)"/>
    <property type="match status" value="1"/>
</dbReference>
<dbReference type="InterPro" id="IPR041726">
    <property type="entry name" value="ACAD10_11_N"/>
</dbReference>
<name>A0ABX9SWF7_SPHMI</name>
<dbReference type="CDD" id="cd05154">
    <property type="entry name" value="ACAD10_11_N-like"/>
    <property type="match status" value="1"/>
</dbReference>
<gene>
    <name evidence="2" type="ORF">DFR51_2594</name>
</gene>
<proteinExistence type="predicted"/>
<dbReference type="InterPro" id="IPR002575">
    <property type="entry name" value="Aminoglycoside_PTrfase"/>
</dbReference>
<dbReference type="GO" id="GO:0016301">
    <property type="term" value="F:kinase activity"/>
    <property type="evidence" value="ECO:0007669"/>
    <property type="project" value="UniProtKB-KW"/>
</dbReference>
<comment type="caution">
    <text evidence="2">The sequence shown here is derived from an EMBL/GenBank/DDBJ whole genome shotgun (WGS) entry which is preliminary data.</text>
</comment>
<dbReference type="Gene3D" id="3.30.200.20">
    <property type="entry name" value="Phosphorylase Kinase, domain 1"/>
    <property type="match status" value="1"/>
</dbReference>
<reference evidence="2 3" key="1">
    <citation type="submission" date="2018-10" db="EMBL/GenBank/DDBJ databases">
        <title>Genomic Encyclopedia of Type Strains, Phase IV (KMG-IV): sequencing the most valuable type-strain genomes for metagenomic binning, comparative biology and taxonomic classification.</title>
        <authorList>
            <person name="Goeker M."/>
        </authorList>
    </citation>
    <scope>NUCLEOTIDE SEQUENCE [LARGE SCALE GENOMIC DNA]</scope>
    <source>
        <strain evidence="2 3">DSM 19791</strain>
    </source>
</reference>
<evidence type="ECO:0000259" key="1">
    <source>
        <dbReference type="Pfam" id="PF01636"/>
    </source>
</evidence>
<dbReference type="InterPro" id="IPR051678">
    <property type="entry name" value="AGP_Transferase"/>
</dbReference>
<protein>
    <submittedName>
        <fullName evidence="2">Aminoglycoside phosphotransferase (APT) family kinase protein</fullName>
    </submittedName>
</protein>